<comment type="subcellular location">
    <subcellularLocation>
        <location evidence="1">Nucleus</location>
    </subcellularLocation>
</comment>
<evidence type="ECO:0000256" key="5">
    <source>
        <dbReference type="SAM" id="MobiDB-lite"/>
    </source>
</evidence>
<protein>
    <recommendedName>
        <fullName evidence="2">DNA polymerase delta subunit 3</fullName>
    </recommendedName>
</protein>
<feature type="compositionally biased region" description="Basic and acidic residues" evidence="5">
    <location>
        <begin position="395"/>
        <end position="404"/>
    </location>
</feature>
<dbReference type="AlphaFoldDB" id="A0A1D1VW73"/>
<evidence type="ECO:0000313" key="7">
    <source>
        <dbReference type="Proteomes" id="UP000186922"/>
    </source>
</evidence>
<dbReference type="Gene3D" id="3.90.1030.20">
    <property type="entry name" value="DNA polymerase delta, p66 (Cdc27) subunit, wHTH domain"/>
    <property type="match status" value="1"/>
</dbReference>
<keyword evidence="7" id="KW-1185">Reference proteome</keyword>
<accession>A0A1D1VW73</accession>
<feature type="compositionally biased region" description="Polar residues" evidence="5">
    <location>
        <begin position="343"/>
        <end position="360"/>
    </location>
</feature>
<organism evidence="6 7">
    <name type="scientific">Ramazzottius varieornatus</name>
    <name type="common">Water bear</name>
    <name type="synonym">Tardigrade</name>
    <dbReference type="NCBI Taxonomy" id="947166"/>
    <lineage>
        <taxon>Eukaryota</taxon>
        <taxon>Metazoa</taxon>
        <taxon>Ecdysozoa</taxon>
        <taxon>Tardigrada</taxon>
        <taxon>Eutardigrada</taxon>
        <taxon>Parachela</taxon>
        <taxon>Hypsibioidea</taxon>
        <taxon>Ramazzottiidae</taxon>
        <taxon>Ramazzottius</taxon>
    </lineage>
</organism>
<dbReference type="STRING" id="947166.A0A1D1VW73"/>
<feature type="compositionally biased region" description="Basic and acidic residues" evidence="5">
    <location>
        <begin position="189"/>
        <end position="205"/>
    </location>
</feature>
<dbReference type="GO" id="GO:0043625">
    <property type="term" value="C:delta DNA polymerase complex"/>
    <property type="evidence" value="ECO:0007669"/>
    <property type="project" value="InterPro"/>
</dbReference>
<dbReference type="GO" id="GO:0006297">
    <property type="term" value="P:nucleotide-excision repair, DNA gap filling"/>
    <property type="evidence" value="ECO:0007669"/>
    <property type="project" value="TreeGrafter"/>
</dbReference>
<feature type="compositionally biased region" description="Basic residues" evidence="5">
    <location>
        <begin position="427"/>
        <end position="436"/>
    </location>
</feature>
<proteinExistence type="predicted"/>
<comment type="caution">
    <text evidence="6">The sequence shown here is derived from an EMBL/GenBank/DDBJ whole genome shotgun (WGS) entry which is preliminary data.</text>
</comment>
<dbReference type="Pfam" id="PF09507">
    <property type="entry name" value="CDC27"/>
    <property type="match status" value="1"/>
</dbReference>
<dbReference type="GO" id="GO:0006271">
    <property type="term" value="P:DNA strand elongation involved in DNA replication"/>
    <property type="evidence" value="ECO:0007669"/>
    <property type="project" value="TreeGrafter"/>
</dbReference>
<dbReference type="InterPro" id="IPR041913">
    <property type="entry name" value="POLD3_sf"/>
</dbReference>
<evidence type="ECO:0000256" key="1">
    <source>
        <dbReference type="ARBA" id="ARBA00004123"/>
    </source>
</evidence>
<keyword evidence="3" id="KW-0235">DNA replication</keyword>
<dbReference type="Proteomes" id="UP000186922">
    <property type="component" value="Unassembled WGS sequence"/>
</dbReference>
<feature type="compositionally biased region" description="Basic and acidic residues" evidence="5">
    <location>
        <begin position="470"/>
        <end position="484"/>
    </location>
</feature>
<dbReference type="PANTHER" id="PTHR17598:SF13">
    <property type="entry name" value="DNA POLYMERASE DELTA SUBUNIT 3"/>
    <property type="match status" value="1"/>
</dbReference>
<keyword evidence="4" id="KW-0539">Nucleus</keyword>
<feature type="compositionally biased region" description="Basic and acidic residues" evidence="5">
    <location>
        <begin position="523"/>
        <end position="535"/>
    </location>
</feature>
<dbReference type="OrthoDB" id="514823at2759"/>
<evidence type="ECO:0000256" key="3">
    <source>
        <dbReference type="ARBA" id="ARBA00022705"/>
    </source>
</evidence>
<evidence type="ECO:0000256" key="4">
    <source>
        <dbReference type="ARBA" id="ARBA00023242"/>
    </source>
</evidence>
<dbReference type="InterPro" id="IPR019038">
    <property type="entry name" value="POLD3"/>
</dbReference>
<dbReference type="EMBL" id="BDGG01000012">
    <property type="protein sequence ID" value="GAV05176.1"/>
    <property type="molecule type" value="Genomic_DNA"/>
</dbReference>
<feature type="compositionally biased region" description="Polar residues" evidence="5">
    <location>
        <begin position="548"/>
        <end position="565"/>
    </location>
</feature>
<dbReference type="PANTHER" id="PTHR17598">
    <property type="entry name" value="DNA POLYMERASE DELTA SUBUNIT 3"/>
    <property type="match status" value="1"/>
</dbReference>
<feature type="compositionally biased region" description="Basic and acidic residues" evidence="5">
    <location>
        <begin position="446"/>
        <end position="460"/>
    </location>
</feature>
<feature type="region of interest" description="Disordered" evidence="5">
    <location>
        <begin position="188"/>
        <end position="571"/>
    </location>
</feature>
<name>A0A1D1VW73_RAMVA</name>
<feature type="compositionally biased region" description="Basic and acidic residues" evidence="5">
    <location>
        <begin position="412"/>
        <end position="426"/>
    </location>
</feature>
<reference evidence="6 7" key="1">
    <citation type="journal article" date="2016" name="Nat. Commun.">
        <title>Extremotolerant tardigrade genome and improved radiotolerance of human cultured cells by tardigrade-unique protein.</title>
        <authorList>
            <person name="Hashimoto T."/>
            <person name="Horikawa D.D."/>
            <person name="Saito Y."/>
            <person name="Kuwahara H."/>
            <person name="Kozuka-Hata H."/>
            <person name="Shin-I T."/>
            <person name="Minakuchi Y."/>
            <person name="Ohishi K."/>
            <person name="Motoyama A."/>
            <person name="Aizu T."/>
            <person name="Enomoto A."/>
            <person name="Kondo K."/>
            <person name="Tanaka S."/>
            <person name="Hara Y."/>
            <person name="Koshikawa S."/>
            <person name="Sagara H."/>
            <person name="Miura T."/>
            <person name="Yokobori S."/>
            <person name="Miyagawa K."/>
            <person name="Suzuki Y."/>
            <person name="Kubo T."/>
            <person name="Oyama M."/>
            <person name="Kohara Y."/>
            <person name="Fujiyama A."/>
            <person name="Arakawa K."/>
            <person name="Katayama T."/>
            <person name="Toyoda A."/>
            <person name="Kunieda T."/>
        </authorList>
    </citation>
    <scope>NUCLEOTIDE SEQUENCE [LARGE SCALE GENOMIC DNA]</scope>
    <source>
        <strain evidence="6 7">YOKOZUNA-1</strain>
    </source>
</reference>
<dbReference type="GO" id="GO:0003887">
    <property type="term" value="F:DNA-directed DNA polymerase activity"/>
    <property type="evidence" value="ECO:0007669"/>
    <property type="project" value="TreeGrafter"/>
</dbReference>
<sequence>MVKASDAALLKQLIAMVEDDLSIVTYKTLSRRLELSVNHAKRLLDSYASSPRRPSSVSVVYALFGSITLDDGTTWKVIVAPESEIEERSRSLNNVSKHVYSIHAAQLGDSTLLHMADHPVGPDDVRNIQVSTSIDCCHIGPRQKTSQEHQSKIVSVPNITGQTLKKIENDESKVMAGLGTSITALKVKPKTESAVEPPRPQETKVKSGTVASWVKAGGLDPKKPSEIQKAVESNRRRALSPINKKKKETNSDSEDDFFAPKRNSRKSAKALLDSDEEDVGWVEKKVEDMEDVEMGEQSINFGQDEMEKERSPSPDQPTVIRRSGVEIPTSKPKNEVSIDKSSSRTPKASRSTFGGFTQVSDTEEIEEEIPRKKSAVKSDKDTKSNFVESDEEMKEVEKVVEKPAKKSNKKAQPKEGESDRGEEGKRPTRKPRKRAKKESDAGNIYSEERQRSPSVEKPDPLEQFLQTSHQQKERKLVTRTRVDDEGYTVMEKVWVNASDEEAEHDAKSVPPVAPPTPKSPKKPSGEKISPPKKEVPAASSGKGKSKNGDTGSQAGKGKTVQSSLMNFFKKA</sequence>
<evidence type="ECO:0000256" key="2">
    <source>
        <dbReference type="ARBA" id="ARBA00017589"/>
    </source>
</evidence>
<feature type="compositionally biased region" description="Basic and acidic residues" evidence="5">
    <location>
        <begin position="332"/>
        <end position="342"/>
    </location>
</feature>
<feature type="compositionally biased region" description="Basic and acidic residues" evidence="5">
    <location>
        <begin position="368"/>
        <end position="383"/>
    </location>
</feature>
<evidence type="ECO:0000313" key="6">
    <source>
        <dbReference type="EMBL" id="GAV05176.1"/>
    </source>
</evidence>
<gene>
    <name evidence="6" type="primary">RvY_15346-1</name>
    <name evidence="6" type="synonym">RvY_15346.1</name>
    <name evidence="6" type="ORF">RvY_15346</name>
</gene>
<dbReference type="GO" id="GO:1904161">
    <property type="term" value="P:DNA synthesis involved in UV-damage excision repair"/>
    <property type="evidence" value="ECO:0007669"/>
    <property type="project" value="TreeGrafter"/>
</dbReference>